<dbReference type="PANTHER" id="PTHR48125:SF10">
    <property type="entry name" value="OS12G0136300 PROTEIN"/>
    <property type="match status" value="1"/>
</dbReference>
<evidence type="ECO:0000256" key="4">
    <source>
        <dbReference type="ARBA" id="ARBA00022989"/>
    </source>
</evidence>
<evidence type="ECO:0000256" key="3">
    <source>
        <dbReference type="ARBA" id="ARBA00022692"/>
    </source>
</evidence>
<dbReference type="Gene3D" id="2.60.200.20">
    <property type="match status" value="2"/>
</dbReference>
<dbReference type="Pfam" id="PF00498">
    <property type="entry name" value="FHA"/>
    <property type="match status" value="1"/>
</dbReference>
<evidence type="ECO:0000256" key="6">
    <source>
        <dbReference type="SAM" id="MobiDB-lite"/>
    </source>
</evidence>
<evidence type="ECO:0000313" key="9">
    <source>
        <dbReference type="EMBL" id="KJL47105.1"/>
    </source>
</evidence>
<evidence type="ECO:0000256" key="1">
    <source>
        <dbReference type="ARBA" id="ARBA00004141"/>
    </source>
</evidence>
<feature type="region of interest" description="Disordered" evidence="6">
    <location>
        <begin position="1"/>
        <end position="26"/>
    </location>
</feature>
<evidence type="ECO:0000313" key="10">
    <source>
        <dbReference type="Proteomes" id="UP000033900"/>
    </source>
</evidence>
<dbReference type="CDD" id="cd00060">
    <property type="entry name" value="FHA"/>
    <property type="match status" value="2"/>
</dbReference>
<dbReference type="PROSITE" id="PS50006">
    <property type="entry name" value="FHA_DOMAIN"/>
    <property type="match status" value="1"/>
</dbReference>
<keyword evidence="10" id="KW-1185">Reference proteome</keyword>
<evidence type="ECO:0000256" key="5">
    <source>
        <dbReference type="ARBA" id="ARBA00023136"/>
    </source>
</evidence>
<protein>
    <submittedName>
        <fullName evidence="9">FHA domain protein</fullName>
    </submittedName>
</protein>
<feature type="compositionally biased region" description="Low complexity" evidence="6">
    <location>
        <begin position="11"/>
        <end position="26"/>
    </location>
</feature>
<dbReference type="STRING" id="273678.RS84_01890"/>
<keyword evidence="5 7" id="KW-0472">Membrane</keyword>
<feature type="transmembrane region" description="Helical" evidence="7">
    <location>
        <begin position="119"/>
        <end position="140"/>
    </location>
</feature>
<feature type="region of interest" description="Disordered" evidence="6">
    <location>
        <begin position="341"/>
        <end position="379"/>
    </location>
</feature>
<evidence type="ECO:0000256" key="7">
    <source>
        <dbReference type="SAM" id="Phobius"/>
    </source>
</evidence>
<feature type="domain" description="FHA" evidence="8">
    <location>
        <begin position="247"/>
        <end position="301"/>
    </location>
</feature>
<reference evidence="9 10" key="1">
    <citation type="submission" date="2015-02" db="EMBL/GenBank/DDBJ databases">
        <title>Draft genome sequences of ten Microbacterium spp. with emphasis on heavy metal contaminated environments.</title>
        <authorList>
            <person name="Corretto E."/>
        </authorList>
    </citation>
    <scope>NUCLEOTIDE SEQUENCE [LARGE SCALE GENOMIC DNA]</scope>
    <source>
        <strain evidence="9 10">SA35</strain>
    </source>
</reference>
<dbReference type="SUPFAM" id="SSF49879">
    <property type="entry name" value="SMAD/FHA domain"/>
    <property type="match status" value="2"/>
</dbReference>
<evidence type="ECO:0000259" key="8">
    <source>
        <dbReference type="PROSITE" id="PS50006"/>
    </source>
</evidence>
<feature type="compositionally biased region" description="Low complexity" evidence="6">
    <location>
        <begin position="364"/>
        <end position="379"/>
    </location>
</feature>
<dbReference type="Proteomes" id="UP000033900">
    <property type="component" value="Unassembled WGS sequence"/>
</dbReference>
<keyword evidence="4 7" id="KW-1133">Transmembrane helix</keyword>
<dbReference type="InterPro" id="IPR000253">
    <property type="entry name" value="FHA_dom"/>
</dbReference>
<keyword evidence="2" id="KW-0597">Phosphoprotein</keyword>
<dbReference type="InterPro" id="IPR010432">
    <property type="entry name" value="RDD"/>
</dbReference>
<name>A0A0M2HQA0_9MICO</name>
<organism evidence="9 10">
    <name type="scientific">Microbacterium hydrocarbonoxydans</name>
    <dbReference type="NCBI Taxonomy" id="273678"/>
    <lineage>
        <taxon>Bacteria</taxon>
        <taxon>Bacillati</taxon>
        <taxon>Actinomycetota</taxon>
        <taxon>Actinomycetes</taxon>
        <taxon>Micrococcales</taxon>
        <taxon>Microbacteriaceae</taxon>
        <taxon>Microbacterium</taxon>
    </lineage>
</organism>
<dbReference type="PANTHER" id="PTHR48125">
    <property type="entry name" value="LP07818P1"/>
    <property type="match status" value="1"/>
</dbReference>
<accession>A0A0M2HQA0</accession>
<dbReference type="Pfam" id="PF06271">
    <property type="entry name" value="RDD"/>
    <property type="match status" value="1"/>
</dbReference>
<dbReference type="AlphaFoldDB" id="A0A0M2HQA0"/>
<dbReference type="RefSeq" id="WP_052676300.1">
    <property type="nucleotide sequence ID" value="NZ_JYJB01000009.1"/>
</dbReference>
<keyword evidence="3 7" id="KW-0812">Transmembrane</keyword>
<comment type="subcellular location">
    <subcellularLocation>
        <location evidence="1">Membrane</location>
        <topology evidence="1">Multi-pass membrane protein</topology>
    </subcellularLocation>
</comment>
<gene>
    <name evidence="9" type="ORF">RS84_01890</name>
</gene>
<dbReference type="EMBL" id="JYJB01000009">
    <property type="protein sequence ID" value="KJL47105.1"/>
    <property type="molecule type" value="Genomic_DNA"/>
</dbReference>
<dbReference type="GO" id="GO:0016020">
    <property type="term" value="C:membrane"/>
    <property type="evidence" value="ECO:0007669"/>
    <property type="project" value="UniProtKB-SubCell"/>
</dbReference>
<evidence type="ECO:0000256" key="2">
    <source>
        <dbReference type="ARBA" id="ARBA00022553"/>
    </source>
</evidence>
<feature type="transmembrane region" description="Helical" evidence="7">
    <location>
        <begin position="35"/>
        <end position="54"/>
    </location>
</feature>
<dbReference type="PATRIC" id="fig|273678.4.peg.1893"/>
<dbReference type="OrthoDB" id="4625746at2"/>
<dbReference type="InterPro" id="IPR008984">
    <property type="entry name" value="SMAD_FHA_dom_sf"/>
</dbReference>
<proteinExistence type="predicted"/>
<comment type="caution">
    <text evidence="9">The sequence shown here is derived from an EMBL/GenBank/DDBJ whole genome shotgun (WGS) entry which is preliminary data.</text>
</comment>
<sequence length="500" mass="50909">MTISPPAAPLRSQARSTPPRAAASPAARATAGQRAGAYLIDILIVSLIGLLVWLTTGSLVLLAVTVIELWAIGWVWEGHTGATPGNLICGIRTVQRDADISVGARGLFFRSLVLGISHIVPVLLPVGLAASGLLDGLAGARMIDVRKARQSATGGARRELDLEARVTGADSSTSVIAAQPGVITQTPLTPPPAPGVITQAPTAIPPAQAPVAQTQAPAPAPSIPADAGGIPVFQLADGTVIQATGLGFIGRAPRAPESVPDAILIRVPDGTRSLSRTHAAFGVEDDQLWVQDLGSANGASVRHLGGSVTELAPHVPCFLVPGDVLVLGGDAELAFQRVSARGNKEPASASSGDAPLRRAAQPGPALAEENAQAAAAAQAGPPAEAIAPAPAVLALQFQDGTTAPILGLGYIGRAPRLPEGEHPNASLVAVPDGDRSVSRTHGRFGIVDGQTWFEDLGSGNGSSLRTADGRSGPMTPHQRFGLLPGMVLQLGDCVIRVVTV</sequence>